<protein>
    <submittedName>
        <fullName evidence="1">Uncharacterized protein</fullName>
    </submittedName>
</protein>
<sequence length="160" mass="18688">MIILDDINNSQMYQRTSCSKVLTNQIRPDDDSYKQSTGGVFEWLQVIRANNMASEILDKKMRVKVHQIDVQEGFYEIKLENFPVTFLRMQLEMTEAAKTDMIMGIRDVVMNELLIMNYTLRINIGDTQMLLKVRIAQKDVKEISKTGGMQRYCKGVNRRR</sequence>
<evidence type="ECO:0000313" key="2">
    <source>
        <dbReference type="Proteomes" id="UP000324800"/>
    </source>
</evidence>
<dbReference type="EMBL" id="SNRW01005467">
    <property type="protein sequence ID" value="KAA6385014.1"/>
    <property type="molecule type" value="Genomic_DNA"/>
</dbReference>
<name>A0A5J4VR38_9EUKA</name>
<dbReference type="AlphaFoldDB" id="A0A5J4VR38"/>
<reference evidence="1 2" key="1">
    <citation type="submission" date="2019-03" db="EMBL/GenBank/DDBJ databases">
        <title>Single cell metagenomics reveals metabolic interactions within the superorganism composed of flagellate Streblomastix strix and complex community of Bacteroidetes bacteria on its surface.</title>
        <authorList>
            <person name="Treitli S.C."/>
            <person name="Kolisko M."/>
            <person name="Husnik F."/>
            <person name="Keeling P."/>
            <person name="Hampl V."/>
        </authorList>
    </citation>
    <scope>NUCLEOTIDE SEQUENCE [LARGE SCALE GENOMIC DNA]</scope>
    <source>
        <strain evidence="1">ST1C</strain>
    </source>
</reference>
<dbReference type="Proteomes" id="UP000324800">
    <property type="component" value="Unassembled WGS sequence"/>
</dbReference>
<comment type="caution">
    <text evidence="1">The sequence shown here is derived from an EMBL/GenBank/DDBJ whole genome shotgun (WGS) entry which is preliminary data.</text>
</comment>
<gene>
    <name evidence="1" type="ORF">EZS28_019460</name>
</gene>
<organism evidence="1 2">
    <name type="scientific">Streblomastix strix</name>
    <dbReference type="NCBI Taxonomy" id="222440"/>
    <lineage>
        <taxon>Eukaryota</taxon>
        <taxon>Metamonada</taxon>
        <taxon>Preaxostyla</taxon>
        <taxon>Oxymonadida</taxon>
        <taxon>Streblomastigidae</taxon>
        <taxon>Streblomastix</taxon>
    </lineage>
</organism>
<evidence type="ECO:0000313" key="1">
    <source>
        <dbReference type="EMBL" id="KAA6385014.1"/>
    </source>
</evidence>
<proteinExistence type="predicted"/>
<accession>A0A5J4VR38</accession>